<keyword evidence="2" id="KW-1185">Reference proteome</keyword>
<proteinExistence type="predicted"/>
<accession>A0A8H5ARY2</accession>
<protein>
    <submittedName>
        <fullName evidence="1">Uncharacterized protein</fullName>
    </submittedName>
</protein>
<reference evidence="1 2" key="1">
    <citation type="journal article" date="2020" name="ISME J.">
        <title>Uncovering the hidden diversity of litter-decomposition mechanisms in mushroom-forming fungi.</title>
        <authorList>
            <person name="Floudas D."/>
            <person name="Bentzer J."/>
            <person name="Ahren D."/>
            <person name="Johansson T."/>
            <person name="Persson P."/>
            <person name="Tunlid A."/>
        </authorList>
    </citation>
    <scope>NUCLEOTIDE SEQUENCE [LARGE SCALE GENOMIC DNA]</scope>
    <source>
        <strain evidence="1 2">CBS 175.51</strain>
    </source>
</reference>
<evidence type="ECO:0000313" key="2">
    <source>
        <dbReference type="Proteomes" id="UP000541558"/>
    </source>
</evidence>
<dbReference type="AlphaFoldDB" id="A0A8H5ARY2"/>
<sequence length="161" mass="17557">MVRQPMFVDEALGCLSRCRAGGDLGLYAGQRVAHAVVGVPAGFGVEHCNGIIAGAHLGVVDLKLPKQFEILLPQAAYWVVRELRKRTREVVNRWGSGMGSRPPQPASCIIAGASILFTRRLEVSPIEGRHFGTIGTLVSLSRILNNGVGIVWWWERTETEA</sequence>
<dbReference type="Proteomes" id="UP000541558">
    <property type="component" value="Unassembled WGS sequence"/>
</dbReference>
<organism evidence="1 2">
    <name type="scientific">Ephemerocybe angulata</name>
    <dbReference type="NCBI Taxonomy" id="980116"/>
    <lineage>
        <taxon>Eukaryota</taxon>
        <taxon>Fungi</taxon>
        <taxon>Dikarya</taxon>
        <taxon>Basidiomycota</taxon>
        <taxon>Agaricomycotina</taxon>
        <taxon>Agaricomycetes</taxon>
        <taxon>Agaricomycetidae</taxon>
        <taxon>Agaricales</taxon>
        <taxon>Agaricineae</taxon>
        <taxon>Psathyrellaceae</taxon>
        <taxon>Ephemerocybe</taxon>
    </lineage>
</organism>
<comment type="caution">
    <text evidence="1">The sequence shown here is derived from an EMBL/GenBank/DDBJ whole genome shotgun (WGS) entry which is preliminary data.</text>
</comment>
<gene>
    <name evidence="1" type="ORF">D9611_013643</name>
</gene>
<name>A0A8H5ARY2_9AGAR</name>
<dbReference type="EMBL" id="JAACJK010000231">
    <property type="protein sequence ID" value="KAF5309798.1"/>
    <property type="molecule type" value="Genomic_DNA"/>
</dbReference>
<evidence type="ECO:0000313" key="1">
    <source>
        <dbReference type="EMBL" id="KAF5309798.1"/>
    </source>
</evidence>